<reference evidence="3 4" key="1">
    <citation type="submission" date="2018-06" db="EMBL/GenBank/DDBJ databases">
        <title>Flavobacterium sp IMCC34762, genome.</title>
        <authorList>
            <person name="Joung Y."/>
            <person name="Cho J."/>
            <person name="Song J."/>
        </authorList>
    </citation>
    <scope>NUCLEOTIDE SEQUENCE [LARGE SCALE GENOMIC DNA]</scope>
    <source>
        <strain evidence="3 4">IMCC34762</strain>
    </source>
</reference>
<feature type="region of interest" description="Disordered" evidence="1">
    <location>
        <begin position="234"/>
        <end position="254"/>
    </location>
</feature>
<dbReference type="EMBL" id="QKXH01000001">
    <property type="protein sequence ID" value="PZX95473.1"/>
    <property type="molecule type" value="Genomic_DNA"/>
</dbReference>
<comment type="caution">
    <text evidence="3">The sequence shown here is derived from an EMBL/GenBank/DDBJ whole genome shotgun (WGS) entry which is preliminary data.</text>
</comment>
<name>A0A2W7TY98_9FLAO</name>
<dbReference type="InterPro" id="IPR025665">
    <property type="entry name" value="Beta-barrel_OMP_2"/>
</dbReference>
<feature type="compositionally biased region" description="Basic and acidic residues" evidence="1">
    <location>
        <begin position="234"/>
        <end position="246"/>
    </location>
</feature>
<dbReference type="RefSeq" id="WP_111408539.1">
    <property type="nucleotide sequence ID" value="NZ_QKXH01000001.1"/>
</dbReference>
<dbReference type="Proteomes" id="UP000249177">
    <property type="component" value="Unassembled WGS sequence"/>
</dbReference>
<feature type="domain" description="Outer membrane protein beta-barrel" evidence="2">
    <location>
        <begin position="35"/>
        <end position="203"/>
    </location>
</feature>
<evidence type="ECO:0000256" key="1">
    <source>
        <dbReference type="SAM" id="MobiDB-lite"/>
    </source>
</evidence>
<gene>
    <name evidence="3" type="ORF">DOS84_02590</name>
</gene>
<keyword evidence="4" id="KW-1185">Reference proteome</keyword>
<dbReference type="AlphaFoldDB" id="A0A2W7TY98"/>
<evidence type="ECO:0000313" key="4">
    <source>
        <dbReference type="Proteomes" id="UP000249177"/>
    </source>
</evidence>
<evidence type="ECO:0000313" key="3">
    <source>
        <dbReference type="EMBL" id="PZX95473.1"/>
    </source>
</evidence>
<accession>A0A2W7TY98</accession>
<proteinExistence type="predicted"/>
<sequence>MKKSIFFIALFFSFHTAESQVIMSLIFGDKLNSPNIEFGLEGGVNFSAISNLDSDYRRDFNLGFYFDFNLKNPSWMFNTGVIVKSTMGAKDIAVYSLNDEKLDAVFAEGSVKRNINYFNVPLMIKYKFDNNIYVKAGTQLGLLSTANDLFRQNYNGEDVEYKNNIRDKIHVVDAGLVIGAGYRIKTKYGMNVGLQYYYGLVPLLKGDDSPTQYNRSLYITAGLPIGKGKAGKRAAEKTAAEKKASEEGTSFPKN</sequence>
<organism evidence="3 4">
    <name type="scientific">Flavobacterium aquariorum</name>
    <dbReference type="NCBI Taxonomy" id="2217670"/>
    <lineage>
        <taxon>Bacteria</taxon>
        <taxon>Pseudomonadati</taxon>
        <taxon>Bacteroidota</taxon>
        <taxon>Flavobacteriia</taxon>
        <taxon>Flavobacteriales</taxon>
        <taxon>Flavobacteriaceae</taxon>
        <taxon>Flavobacterium</taxon>
    </lineage>
</organism>
<evidence type="ECO:0000259" key="2">
    <source>
        <dbReference type="Pfam" id="PF13568"/>
    </source>
</evidence>
<protein>
    <submittedName>
        <fullName evidence="3">PorT family protein</fullName>
    </submittedName>
</protein>
<dbReference type="Pfam" id="PF13568">
    <property type="entry name" value="OMP_b-brl_2"/>
    <property type="match status" value="1"/>
</dbReference>
<dbReference type="OrthoDB" id="1120420at2"/>